<evidence type="ECO:0000259" key="10">
    <source>
        <dbReference type="PROSITE" id="PS50109"/>
    </source>
</evidence>
<reference evidence="11" key="1">
    <citation type="submission" date="2021-04" db="EMBL/GenBank/DDBJ databases">
        <title>Genome based classification of Actinospica acidithermotolerans sp. nov., an actinobacterium isolated from an Indonesian hot spring.</title>
        <authorList>
            <person name="Kusuma A.B."/>
            <person name="Putra K.E."/>
            <person name="Nafisah S."/>
            <person name="Loh J."/>
            <person name="Nouioui I."/>
            <person name="Goodfellow M."/>
        </authorList>
    </citation>
    <scope>NUCLEOTIDE SEQUENCE</scope>
    <source>
        <strain evidence="11">CSCA 57</strain>
    </source>
</reference>
<evidence type="ECO:0000256" key="4">
    <source>
        <dbReference type="ARBA" id="ARBA00022679"/>
    </source>
</evidence>
<name>A0A941ETY2_9ACTN</name>
<protein>
    <recommendedName>
        <fullName evidence="2">histidine kinase</fullName>
        <ecNumber evidence="2">2.7.13.3</ecNumber>
    </recommendedName>
</protein>
<dbReference type="EMBL" id="JAGSOG010000137">
    <property type="protein sequence ID" value="MBR7836347.1"/>
    <property type="molecule type" value="Genomic_DNA"/>
</dbReference>
<dbReference type="PANTHER" id="PTHR24421">
    <property type="entry name" value="NITRATE/NITRITE SENSOR PROTEIN NARX-RELATED"/>
    <property type="match status" value="1"/>
</dbReference>
<dbReference type="GO" id="GO:0016020">
    <property type="term" value="C:membrane"/>
    <property type="evidence" value="ECO:0007669"/>
    <property type="project" value="InterPro"/>
</dbReference>
<dbReference type="Pfam" id="PF07730">
    <property type="entry name" value="HisKA_3"/>
    <property type="match status" value="1"/>
</dbReference>
<evidence type="ECO:0000256" key="1">
    <source>
        <dbReference type="ARBA" id="ARBA00000085"/>
    </source>
</evidence>
<proteinExistence type="predicted"/>
<dbReference type="SUPFAM" id="SSF55874">
    <property type="entry name" value="ATPase domain of HSP90 chaperone/DNA topoisomerase II/histidine kinase"/>
    <property type="match status" value="1"/>
</dbReference>
<organism evidence="11 12">
    <name type="scientific">Actinospica durhamensis</name>
    <dbReference type="NCBI Taxonomy" id="1508375"/>
    <lineage>
        <taxon>Bacteria</taxon>
        <taxon>Bacillati</taxon>
        <taxon>Actinomycetota</taxon>
        <taxon>Actinomycetes</taxon>
        <taxon>Catenulisporales</taxon>
        <taxon>Actinospicaceae</taxon>
        <taxon>Actinospica</taxon>
    </lineage>
</organism>
<dbReference type="Proteomes" id="UP000675781">
    <property type="component" value="Unassembled WGS sequence"/>
</dbReference>
<keyword evidence="5" id="KW-0547">Nucleotide-binding</keyword>
<dbReference type="GO" id="GO:0000155">
    <property type="term" value="F:phosphorelay sensor kinase activity"/>
    <property type="evidence" value="ECO:0007669"/>
    <property type="project" value="InterPro"/>
</dbReference>
<evidence type="ECO:0000256" key="5">
    <source>
        <dbReference type="ARBA" id="ARBA00022741"/>
    </source>
</evidence>
<dbReference type="InterPro" id="IPR036890">
    <property type="entry name" value="HATPase_C_sf"/>
</dbReference>
<evidence type="ECO:0000313" key="11">
    <source>
        <dbReference type="EMBL" id="MBR7836347.1"/>
    </source>
</evidence>
<dbReference type="Gene3D" id="3.30.565.10">
    <property type="entry name" value="Histidine kinase-like ATPase, C-terminal domain"/>
    <property type="match status" value="1"/>
</dbReference>
<evidence type="ECO:0000256" key="7">
    <source>
        <dbReference type="ARBA" id="ARBA00022840"/>
    </source>
</evidence>
<keyword evidence="9" id="KW-0472">Membrane</keyword>
<accession>A0A941ETY2</accession>
<dbReference type="CDD" id="cd16917">
    <property type="entry name" value="HATPase_UhpB-NarQ-NarX-like"/>
    <property type="match status" value="1"/>
</dbReference>
<dbReference type="PROSITE" id="PS50109">
    <property type="entry name" value="HIS_KIN"/>
    <property type="match status" value="1"/>
</dbReference>
<evidence type="ECO:0000256" key="2">
    <source>
        <dbReference type="ARBA" id="ARBA00012438"/>
    </source>
</evidence>
<evidence type="ECO:0000313" key="12">
    <source>
        <dbReference type="Proteomes" id="UP000675781"/>
    </source>
</evidence>
<feature type="transmembrane region" description="Helical" evidence="9">
    <location>
        <begin position="133"/>
        <end position="153"/>
    </location>
</feature>
<comment type="catalytic activity">
    <reaction evidence="1">
        <text>ATP + protein L-histidine = ADP + protein N-phospho-L-histidine.</text>
        <dbReference type="EC" id="2.7.13.3"/>
    </reaction>
</comment>
<dbReference type="InterPro" id="IPR011712">
    <property type="entry name" value="Sig_transdc_His_kin_sub3_dim/P"/>
</dbReference>
<sequence>MKWLSRPEPGPQPRGLEHLLRSVGPLPRPGVREYLFDAVLAFALSSPMKAARNYSQEHLGGAYANVMDVSKGTLTIMALTMLVPLCLRRRFPLAVFWVMLAMLPLWPMPMITVGVGLIISAYSAAVYSPYRRVAHWLLPLVPIELFITGYANLIPGNNLKLLPVAVPVLMGIYLYGREVRKDAEGMIATQQRQLEQEQQSAIRAAVEGERARIARELHDVVTHNVSVMVVMAGAARKVLDTSPQQATDALLEVEAAGRAAMTELRQVMGLLTEDPRDRRELAPQPGLDQIGSLVRRIRTTGVPIEYRVTGAPRPLPHGIDLTAYRVVQEALTNAIKHASGAGIDVDVTYAPARLELRIDDGGGVPGQTAASGNGKGLIGLRERVGVHGGSVEAGPRALGGYRVRVQIPLPAEDSV</sequence>
<dbReference type="GO" id="GO:0005524">
    <property type="term" value="F:ATP binding"/>
    <property type="evidence" value="ECO:0007669"/>
    <property type="project" value="UniProtKB-KW"/>
</dbReference>
<keyword evidence="9" id="KW-0812">Transmembrane</keyword>
<dbReference type="RefSeq" id="WP_212530826.1">
    <property type="nucleotide sequence ID" value="NZ_JAGSOG010000137.1"/>
</dbReference>
<keyword evidence="9" id="KW-1133">Transmembrane helix</keyword>
<dbReference type="PANTHER" id="PTHR24421:SF10">
    <property type="entry name" value="NITRATE_NITRITE SENSOR PROTEIN NARQ"/>
    <property type="match status" value="1"/>
</dbReference>
<comment type="caution">
    <text evidence="11">The sequence shown here is derived from an EMBL/GenBank/DDBJ whole genome shotgun (WGS) entry which is preliminary data.</text>
</comment>
<feature type="transmembrane region" description="Helical" evidence="9">
    <location>
        <begin position="95"/>
        <end position="121"/>
    </location>
</feature>
<keyword evidence="7" id="KW-0067">ATP-binding</keyword>
<dbReference type="EC" id="2.7.13.3" evidence="2"/>
<keyword evidence="4" id="KW-0808">Transferase</keyword>
<dbReference type="AlphaFoldDB" id="A0A941ETY2"/>
<evidence type="ECO:0000256" key="3">
    <source>
        <dbReference type="ARBA" id="ARBA00022553"/>
    </source>
</evidence>
<feature type="domain" description="Histidine kinase" evidence="10">
    <location>
        <begin position="325"/>
        <end position="411"/>
    </location>
</feature>
<dbReference type="InterPro" id="IPR050482">
    <property type="entry name" value="Sensor_HK_TwoCompSys"/>
</dbReference>
<evidence type="ECO:0000256" key="6">
    <source>
        <dbReference type="ARBA" id="ARBA00022777"/>
    </source>
</evidence>
<dbReference type="InterPro" id="IPR003594">
    <property type="entry name" value="HATPase_dom"/>
</dbReference>
<keyword evidence="6" id="KW-0418">Kinase</keyword>
<keyword evidence="3" id="KW-0597">Phosphoprotein</keyword>
<dbReference type="GO" id="GO:0046983">
    <property type="term" value="F:protein dimerization activity"/>
    <property type="evidence" value="ECO:0007669"/>
    <property type="project" value="InterPro"/>
</dbReference>
<gene>
    <name evidence="11" type="ORF">KDL01_23925</name>
</gene>
<evidence type="ECO:0000256" key="8">
    <source>
        <dbReference type="ARBA" id="ARBA00023012"/>
    </source>
</evidence>
<dbReference type="Pfam" id="PF02518">
    <property type="entry name" value="HATPase_c"/>
    <property type="match status" value="1"/>
</dbReference>
<dbReference type="Gene3D" id="1.20.5.1930">
    <property type="match status" value="1"/>
</dbReference>
<evidence type="ECO:0000256" key="9">
    <source>
        <dbReference type="SAM" id="Phobius"/>
    </source>
</evidence>
<keyword evidence="12" id="KW-1185">Reference proteome</keyword>
<dbReference type="SMART" id="SM00387">
    <property type="entry name" value="HATPase_c"/>
    <property type="match status" value="1"/>
</dbReference>
<dbReference type="InterPro" id="IPR005467">
    <property type="entry name" value="His_kinase_dom"/>
</dbReference>
<keyword evidence="8" id="KW-0902">Two-component regulatory system</keyword>